<dbReference type="PROSITE" id="PS50885">
    <property type="entry name" value="HAMP"/>
    <property type="match status" value="1"/>
</dbReference>
<evidence type="ECO:0000256" key="10">
    <source>
        <dbReference type="SAM" id="Phobius"/>
    </source>
</evidence>
<dbReference type="GO" id="GO:0005886">
    <property type="term" value="C:plasma membrane"/>
    <property type="evidence" value="ECO:0007669"/>
    <property type="project" value="UniProtKB-SubCell"/>
</dbReference>
<dbReference type="Pfam" id="PF00672">
    <property type="entry name" value="HAMP"/>
    <property type="match status" value="1"/>
</dbReference>
<feature type="domain" description="HAMP" evidence="12">
    <location>
        <begin position="340"/>
        <end position="393"/>
    </location>
</feature>
<gene>
    <name evidence="13" type="ORF">RSPPHO_02017</name>
</gene>
<dbReference type="Proteomes" id="UP000033220">
    <property type="component" value="Chromosome DSM 122"/>
</dbReference>
<evidence type="ECO:0000256" key="3">
    <source>
        <dbReference type="ARBA" id="ARBA00022500"/>
    </source>
</evidence>
<dbReference type="SUPFAM" id="SSF58104">
    <property type="entry name" value="Methyl-accepting chemotaxis protein (MCP) signaling domain"/>
    <property type="match status" value="1"/>
</dbReference>
<dbReference type="Gene3D" id="1.10.287.950">
    <property type="entry name" value="Methyl-accepting chemotaxis protein"/>
    <property type="match status" value="1"/>
</dbReference>
<evidence type="ECO:0000256" key="4">
    <source>
        <dbReference type="ARBA" id="ARBA00022692"/>
    </source>
</evidence>
<evidence type="ECO:0000256" key="8">
    <source>
        <dbReference type="ARBA" id="ARBA00029447"/>
    </source>
</evidence>
<dbReference type="AlphaFoldDB" id="H6SKX8"/>
<keyword evidence="14" id="KW-1185">Reference proteome</keyword>
<dbReference type="InterPro" id="IPR004089">
    <property type="entry name" value="MCPsignal_dom"/>
</dbReference>
<organism evidence="13 14">
    <name type="scientific">Pararhodospirillum photometricum DSM 122</name>
    <dbReference type="NCBI Taxonomy" id="1150469"/>
    <lineage>
        <taxon>Bacteria</taxon>
        <taxon>Pseudomonadati</taxon>
        <taxon>Pseudomonadota</taxon>
        <taxon>Alphaproteobacteria</taxon>
        <taxon>Rhodospirillales</taxon>
        <taxon>Rhodospirillaceae</taxon>
        <taxon>Pararhodospirillum</taxon>
    </lineage>
</organism>
<proteinExistence type="inferred from homology"/>
<dbReference type="HOGENOM" id="CLU_000445_107_12_5"/>
<dbReference type="Gene3D" id="6.10.340.10">
    <property type="match status" value="1"/>
</dbReference>
<dbReference type="CDD" id="cd12913">
    <property type="entry name" value="PDC1_MCP_like"/>
    <property type="match status" value="1"/>
</dbReference>
<comment type="similarity">
    <text evidence="8">Belongs to the methyl-accepting chemotaxis (MCP) protein family.</text>
</comment>
<feature type="transmembrane region" description="Helical" evidence="10">
    <location>
        <begin position="12"/>
        <end position="31"/>
    </location>
</feature>
<accession>H6SKX8</accession>
<dbReference type="GO" id="GO:0007165">
    <property type="term" value="P:signal transduction"/>
    <property type="evidence" value="ECO:0007669"/>
    <property type="project" value="UniProtKB-KW"/>
</dbReference>
<keyword evidence="3" id="KW-0145">Chemotaxis</keyword>
<evidence type="ECO:0000313" key="13">
    <source>
        <dbReference type="EMBL" id="CCG08643.1"/>
    </source>
</evidence>
<dbReference type="KEGG" id="rpm:RSPPHO_02017"/>
<dbReference type="STRING" id="1150469.RSPPHO_02017"/>
<keyword evidence="4 10" id="KW-0812">Transmembrane</keyword>
<keyword evidence="6 10" id="KW-0472">Membrane</keyword>
<dbReference type="eggNOG" id="COG0840">
    <property type="taxonomic scope" value="Bacteria"/>
</dbReference>
<evidence type="ECO:0000256" key="2">
    <source>
        <dbReference type="ARBA" id="ARBA00022475"/>
    </source>
</evidence>
<keyword evidence="7 9" id="KW-0807">Transducer</keyword>
<dbReference type="GO" id="GO:0006935">
    <property type="term" value="P:chemotaxis"/>
    <property type="evidence" value="ECO:0007669"/>
    <property type="project" value="UniProtKB-KW"/>
</dbReference>
<feature type="domain" description="Methyl-accepting transducer" evidence="11">
    <location>
        <begin position="434"/>
        <end position="670"/>
    </location>
</feature>
<dbReference type="CDD" id="cd06225">
    <property type="entry name" value="HAMP"/>
    <property type="match status" value="1"/>
</dbReference>
<dbReference type="CDD" id="cd12912">
    <property type="entry name" value="PDC2_MCP_like"/>
    <property type="match status" value="1"/>
</dbReference>
<evidence type="ECO:0000256" key="5">
    <source>
        <dbReference type="ARBA" id="ARBA00022989"/>
    </source>
</evidence>
<dbReference type="PANTHER" id="PTHR32089">
    <property type="entry name" value="METHYL-ACCEPTING CHEMOTAXIS PROTEIN MCPB"/>
    <property type="match status" value="1"/>
</dbReference>
<sequence>MTGLFISIRARIALPLLAVTLLGLGGLVALVSHVQFNSEESHALALMRGEAQGQAQNVAREIDQAVTTARTNARWMASFLSAGSLDRAALGQAMRSVLAANPGITGVYYGLEPNADGQDERYAGTPLGDAQGRLLLYAFRNGSSIGLETTPLTGDPAEQAWYYRPIHENREAITPPYLFEVEGVSKLMTTVVVPVVAKDRPVGVATCDLDLREVQATLAALHPLGTGFASLVSADGQWVAHPDPQRLGKPVDEPWVQTLLQGLAAGQGGEAAYVDPATGQARQAVMVPVRFGRAPETWGFIISVPQETILAQAIATRTTLLGVASGLTLVVCVLALGIGQALSRPIRALTTAMSRLAQGDTTVEIPLVGRRDELGAMGQAVQVFKENALAMDALRAREQEIKARADAEKRHLTLEMAQSFETGVGGLIRTLGEAAGAMDRVARGLAQTASSVSDDSEQVLDSAQETSANVQTVASATEQLTASIGEIAGQVERARGIAEEAAAQAEANQTLMGRLDGATARIDEVVRLIEQIAGQTNLLALNATIEAARAGEAGKGFAVVAGEVKALAGQTARATSEIAQQVGGVQEATREAVAAIGAITETICVIREIAAQIAGAVQQQSAATQEISRSVQQAACGTETLTQGIALVRTSVSRTGQDSQEVLAAAQSLLREAEGLNKRVDDFLGVLRAA</sequence>
<comment type="subcellular location">
    <subcellularLocation>
        <location evidence="1">Cell membrane</location>
        <topology evidence="1">Multi-pass membrane protein</topology>
    </subcellularLocation>
</comment>
<dbReference type="PROSITE" id="PS50111">
    <property type="entry name" value="CHEMOTAXIS_TRANSDUC_2"/>
    <property type="match status" value="1"/>
</dbReference>
<evidence type="ECO:0000313" key="14">
    <source>
        <dbReference type="Proteomes" id="UP000033220"/>
    </source>
</evidence>
<name>H6SKX8_PARPM</name>
<keyword evidence="5 10" id="KW-1133">Transmembrane helix</keyword>
<protein>
    <submittedName>
        <fullName evidence="13">Chemotaxis sensory transducer</fullName>
    </submittedName>
</protein>
<dbReference type="EMBL" id="HE663493">
    <property type="protein sequence ID" value="CCG08643.1"/>
    <property type="molecule type" value="Genomic_DNA"/>
</dbReference>
<evidence type="ECO:0000256" key="7">
    <source>
        <dbReference type="ARBA" id="ARBA00023224"/>
    </source>
</evidence>
<dbReference type="SMART" id="SM00283">
    <property type="entry name" value="MA"/>
    <property type="match status" value="1"/>
</dbReference>
<dbReference type="SMART" id="SM00304">
    <property type="entry name" value="HAMP"/>
    <property type="match status" value="1"/>
</dbReference>
<dbReference type="PATRIC" id="fig|1150469.3.peg.2267"/>
<reference evidence="13 14" key="1">
    <citation type="submission" date="2012-02" db="EMBL/GenBank/DDBJ databases">
        <title>Shotgun genome sequence of Phaeospirillum photometricum DSM 122.</title>
        <authorList>
            <person name="Duquesne K."/>
            <person name="Sturgis J."/>
        </authorList>
    </citation>
    <scope>NUCLEOTIDE SEQUENCE [LARGE SCALE GENOMIC DNA]</scope>
    <source>
        <strain evidence="14">DSM122</strain>
    </source>
</reference>
<dbReference type="InterPro" id="IPR033479">
    <property type="entry name" value="dCache_1"/>
</dbReference>
<dbReference type="OrthoDB" id="9814362at2"/>
<dbReference type="Pfam" id="PF02743">
    <property type="entry name" value="dCache_1"/>
    <property type="match status" value="1"/>
</dbReference>
<dbReference type="Gene3D" id="3.30.450.20">
    <property type="entry name" value="PAS domain"/>
    <property type="match status" value="2"/>
</dbReference>
<dbReference type="PANTHER" id="PTHR32089:SF112">
    <property type="entry name" value="LYSOZYME-LIKE PROTEIN-RELATED"/>
    <property type="match status" value="1"/>
</dbReference>
<dbReference type="Pfam" id="PF00015">
    <property type="entry name" value="MCPsignal"/>
    <property type="match status" value="1"/>
</dbReference>
<evidence type="ECO:0000256" key="6">
    <source>
        <dbReference type="ARBA" id="ARBA00023136"/>
    </source>
</evidence>
<evidence type="ECO:0000259" key="11">
    <source>
        <dbReference type="PROSITE" id="PS50111"/>
    </source>
</evidence>
<evidence type="ECO:0000256" key="9">
    <source>
        <dbReference type="PROSITE-ProRule" id="PRU00284"/>
    </source>
</evidence>
<dbReference type="InterPro" id="IPR003660">
    <property type="entry name" value="HAMP_dom"/>
</dbReference>
<keyword evidence="2" id="KW-1003">Cell membrane</keyword>
<evidence type="ECO:0000256" key="1">
    <source>
        <dbReference type="ARBA" id="ARBA00004651"/>
    </source>
</evidence>
<evidence type="ECO:0000259" key="12">
    <source>
        <dbReference type="PROSITE" id="PS50885"/>
    </source>
</evidence>
<dbReference type="RefSeq" id="WP_014415277.1">
    <property type="nucleotide sequence ID" value="NC_017059.1"/>
</dbReference>